<dbReference type="PANTHER" id="PTHR10492">
    <property type="match status" value="1"/>
</dbReference>
<dbReference type="OrthoDB" id="1669105at2759"/>
<dbReference type="GO" id="GO:0016787">
    <property type="term" value="F:hydrolase activity"/>
    <property type="evidence" value="ECO:0007669"/>
    <property type="project" value="UniProtKB-KW"/>
</dbReference>
<keyword evidence="1" id="KW-0227">DNA damage</keyword>
<accession>A0A6P4DHP2</accession>
<evidence type="ECO:0000259" key="2">
    <source>
        <dbReference type="Pfam" id="PF05970"/>
    </source>
</evidence>
<comment type="similarity">
    <text evidence="1">Belongs to the helicase family.</text>
</comment>
<dbReference type="EC" id="5.6.2.3" evidence="1"/>
<dbReference type="AlphaFoldDB" id="A0A6P4DHP2"/>
<dbReference type="GO" id="GO:0043139">
    <property type="term" value="F:5'-3' DNA helicase activity"/>
    <property type="evidence" value="ECO:0007669"/>
    <property type="project" value="UniProtKB-EC"/>
</dbReference>
<keyword evidence="4" id="KW-1185">Reference proteome</keyword>
<keyword evidence="1" id="KW-0234">DNA repair</keyword>
<reference evidence="5" key="2">
    <citation type="submission" date="2025-08" db="UniProtKB">
        <authorList>
            <consortium name="RefSeq"/>
        </authorList>
    </citation>
    <scope>IDENTIFICATION</scope>
    <source>
        <tissue evidence="5">Whole plant</tissue>
    </source>
</reference>
<evidence type="ECO:0000259" key="3">
    <source>
        <dbReference type="Pfam" id="PF21530"/>
    </source>
</evidence>
<dbReference type="GeneID" id="107490951"/>
<evidence type="ECO:0000313" key="5">
    <source>
        <dbReference type="RefSeq" id="XP_015967235.1"/>
    </source>
</evidence>
<feature type="domain" description="DNA helicase Pif1-like DEAD-box helicase" evidence="2">
    <location>
        <begin position="23"/>
        <end position="172"/>
    </location>
</feature>
<dbReference type="Pfam" id="PF21530">
    <property type="entry name" value="Pif1_2B_dom"/>
    <property type="match status" value="1"/>
</dbReference>
<keyword evidence="1" id="KW-0547">Nucleotide-binding</keyword>
<dbReference type="InterPro" id="IPR049163">
    <property type="entry name" value="Pif1-like_2B_dom"/>
</dbReference>
<comment type="catalytic activity">
    <reaction evidence="1">
        <text>ATP + H2O = ADP + phosphate + H(+)</text>
        <dbReference type="Rhea" id="RHEA:13065"/>
        <dbReference type="ChEBI" id="CHEBI:15377"/>
        <dbReference type="ChEBI" id="CHEBI:15378"/>
        <dbReference type="ChEBI" id="CHEBI:30616"/>
        <dbReference type="ChEBI" id="CHEBI:43474"/>
        <dbReference type="ChEBI" id="CHEBI:456216"/>
        <dbReference type="EC" id="5.6.2.3"/>
    </reaction>
</comment>
<name>A0A6P4DHP2_ARADU</name>
<dbReference type="PANTHER" id="PTHR10492:SF57">
    <property type="entry name" value="ATP-DEPENDENT DNA HELICASE"/>
    <property type="match status" value="1"/>
</dbReference>
<evidence type="ECO:0000256" key="1">
    <source>
        <dbReference type="RuleBase" id="RU363044"/>
    </source>
</evidence>
<dbReference type="InterPro" id="IPR027417">
    <property type="entry name" value="P-loop_NTPase"/>
</dbReference>
<keyword evidence="1" id="KW-0347">Helicase</keyword>
<dbReference type="SUPFAM" id="SSF52540">
    <property type="entry name" value="P-loop containing nucleoside triphosphate hydrolases"/>
    <property type="match status" value="2"/>
</dbReference>
<comment type="cofactor">
    <cofactor evidence="1">
        <name>Mg(2+)</name>
        <dbReference type="ChEBI" id="CHEBI:18420"/>
    </cofactor>
</comment>
<dbReference type="GO" id="GO:0006281">
    <property type="term" value="P:DNA repair"/>
    <property type="evidence" value="ECO:0007669"/>
    <property type="project" value="UniProtKB-KW"/>
</dbReference>
<evidence type="ECO:0000313" key="4">
    <source>
        <dbReference type="Proteomes" id="UP000515211"/>
    </source>
</evidence>
<sequence>MLLWELKYDIGLLIQEHDSNLLKLNEEQRVIYEKIVNCVCNKEGECFFIYGFGGTGKTFLYRTLPARLRSERKIFINVASSGIAVLLLPGGKTAHSMFNIPIESNEDTVCRVSKGSAKAELIRCADLIIWDKAPMINKLAFEALDRILHDIMSSVSVVNNDLPFGGKIIILGVPTNLLIDTSDNPVEDIINVVYPNIVVNFENPIFFQDKAILAPTVEIVEEINNYIVNFLSSEEKEYLSANIICGSDAYGDIDCSWITTEFLNQIRCSGLPKHSVKLKKGVPIILMIKIDPTSRLCNGTQLIVKDLGSNVIVAEVVSGSNIGDQRPVFFHGQLYVAVSRVRSRSGLKILLLDENLEFPNFTENVVFTEVFDKI</sequence>
<keyword evidence="1" id="KW-0378">Hydrolase</keyword>
<reference evidence="4" key="1">
    <citation type="journal article" date="2016" name="Nat. Genet.">
        <title>The genome sequences of Arachis duranensis and Arachis ipaensis, the diploid ancestors of cultivated peanut.</title>
        <authorList>
            <person name="Bertioli D.J."/>
            <person name="Cannon S.B."/>
            <person name="Froenicke L."/>
            <person name="Huang G."/>
            <person name="Farmer A.D."/>
            <person name="Cannon E.K."/>
            <person name="Liu X."/>
            <person name="Gao D."/>
            <person name="Clevenger J."/>
            <person name="Dash S."/>
            <person name="Ren L."/>
            <person name="Moretzsohn M.C."/>
            <person name="Shirasawa K."/>
            <person name="Huang W."/>
            <person name="Vidigal B."/>
            <person name="Abernathy B."/>
            <person name="Chu Y."/>
            <person name="Niederhuth C.E."/>
            <person name="Umale P."/>
            <person name="Araujo A.C."/>
            <person name="Kozik A."/>
            <person name="Kim K.D."/>
            <person name="Burow M.D."/>
            <person name="Varshney R.K."/>
            <person name="Wang X."/>
            <person name="Zhang X."/>
            <person name="Barkley N."/>
            <person name="Guimaraes P.M."/>
            <person name="Isobe S."/>
            <person name="Guo B."/>
            <person name="Liao B."/>
            <person name="Stalker H.T."/>
            <person name="Schmitz R.J."/>
            <person name="Scheffler B.E."/>
            <person name="Leal-Bertioli S.C."/>
            <person name="Xun X."/>
            <person name="Jackson S.A."/>
            <person name="Michelmore R."/>
            <person name="Ozias-Akins P."/>
        </authorList>
    </citation>
    <scope>NUCLEOTIDE SEQUENCE [LARGE SCALE GENOMIC DNA]</scope>
    <source>
        <strain evidence="4">cv. V14167</strain>
    </source>
</reference>
<proteinExistence type="inferred from homology"/>
<dbReference type="Proteomes" id="UP000515211">
    <property type="component" value="Chromosome 1"/>
</dbReference>
<keyword evidence="1" id="KW-0067">ATP-binding</keyword>
<organism evidence="4 5">
    <name type="scientific">Arachis duranensis</name>
    <name type="common">Wild peanut</name>
    <dbReference type="NCBI Taxonomy" id="130453"/>
    <lineage>
        <taxon>Eukaryota</taxon>
        <taxon>Viridiplantae</taxon>
        <taxon>Streptophyta</taxon>
        <taxon>Embryophyta</taxon>
        <taxon>Tracheophyta</taxon>
        <taxon>Spermatophyta</taxon>
        <taxon>Magnoliopsida</taxon>
        <taxon>eudicotyledons</taxon>
        <taxon>Gunneridae</taxon>
        <taxon>Pentapetalae</taxon>
        <taxon>rosids</taxon>
        <taxon>fabids</taxon>
        <taxon>Fabales</taxon>
        <taxon>Fabaceae</taxon>
        <taxon>Papilionoideae</taxon>
        <taxon>50 kb inversion clade</taxon>
        <taxon>dalbergioids sensu lato</taxon>
        <taxon>Dalbergieae</taxon>
        <taxon>Pterocarpus clade</taxon>
        <taxon>Arachis</taxon>
    </lineage>
</organism>
<gene>
    <name evidence="5" type="primary">LOC107490951</name>
</gene>
<protein>
    <recommendedName>
        <fullName evidence="1">ATP-dependent DNA helicase</fullName>
        <ecNumber evidence="1">5.6.2.3</ecNumber>
    </recommendedName>
</protein>
<dbReference type="RefSeq" id="XP_015967235.1">
    <property type="nucleotide sequence ID" value="XM_016111749.1"/>
</dbReference>
<dbReference type="Pfam" id="PF05970">
    <property type="entry name" value="PIF1"/>
    <property type="match status" value="1"/>
</dbReference>
<dbReference type="KEGG" id="adu:107490951"/>
<dbReference type="Gene3D" id="3.40.50.300">
    <property type="entry name" value="P-loop containing nucleotide triphosphate hydrolases"/>
    <property type="match status" value="1"/>
</dbReference>
<feature type="domain" description="DNA helicase Pif1-like 2B" evidence="3">
    <location>
        <begin position="261"/>
        <end position="307"/>
    </location>
</feature>
<dbReference type="GO" id="GO:0000723">
    <property type="term" value="P:telomere maintenance"/>
    <property type="evidence" value="ECO:0007669"/>
    <property type="project" value="InterPro"/>
</dbReference>
<dbReference type="GO" id="GO:0006310">
    <property type="term" value="P:DNA recombination"/>
    <property type="evidence" value="ECO:0007669"/>
    <property type="project" value="UniProtKB-KW"/>
</dbReference>
<dbReference type="GO" id="GO:0005524">
    <property type="term" value="F:ATP binding"/>
    <property type="evidence" value="ECO:0007669"/>
    <property type="project" value="UniProtKB-KW"/>
</dbReference>
<keyword evidence="1" id="KW-0233">DNA recombination</keyword>
<dbReference type="InterPro" id="IPR010285">
    <property type="entry name" value="DNA_helicase_pif1-like_DEAD"/>
</dbReference>